<dbReference type="EMBL" id="KI546100">
    <property type="protein sequence ID" value="EST45211.1"/>
    <property type="molecule type" value="Genomic_DNA"/>
</dbReference>
<comment type="catalytic activity">
    <reaction evidence="4">
        <text>[phosphatase 2A protein]-C-terminal L-leucine methyl ester + H2O = [phosphatase 2A protein]-C-terminal L-leucine + methanol + H(+)</text>
        <dbReference type="Rhea" id="RHEA:48548"/>
        <dbReference type="Rhea" id="RHEA-COMP:12134"/>
        <dbReference type="Rhea" id="RHEA-COMP:12135"/>
        <dbReference type="ChEBI" id="CHEBI:15377"/>
        <dbReference type="ChEBI" id="CHEBI:15378"/>
        <dbReference type="ChEBI" id="CHEBI:17790"/>
        <dbReference type="ChEBI" id="CHEBI:90516"/>
        <dbReference type="ChEBI" id="CHEBI:90517"/>
        <dbReference type="EC" id="3.1.1.89"/>
    </reaction>
</comment>
<evidence type="ECO:0000313" key="9">
    <source>
        <dbReference type="EMBL" id="EST45211.1"/>
    </source>
</evidence>
<evidence type="ECO:0000256" key="1">
    <source>
        <dbReference type="ARBA" id="ARBA00008645"/>
    </source>
</evidence>
<dbReference type="Pfam" id="PF12697">
    <property type="entry name" value="Abhydrolase_6"/>
    <property type="match status" value="1"/>
</dbReference>
<dbReference type="PIRSF" id="PIRSF022950">
    <property type="entry name" value="PPase_methylesterase_euk"/>
    <property type="match status" value="1"/>
</dbReference>
<evidence type="ECO:0000256" key="6">
    <source>
        <dbReference type="PIRSR" id="PIRSR022950-1"/>
    </source>
</evidence>
<name>V6LNC1_9EUKA</name>
<keyword evidence="3 5" id="KW-0378">Hydrolase</keyword>
<feature type="active site" evidence="6">
    <location>
        <position position="163"/>
    </location>
</feature>
<feature type="region of interest" description="Disordered" evidence="7">
    <location>
        <begin position="1"/>
        <end position="22"/>
    </location>
</feature>
<keyword evidence="2 5" id="KW-0719">Serine esterase</keyword>
<sequence>MRRLHNSLDAIPEGGMPPPPPSFKVQLSGEGYESIDPMNYFDQSQQISTSRGNFQIYTGGEFKRVVYLFIHGAGYSSLSFAEVIKVLKQEAYCVAIDLRSHGKSIEGDLIFQDLTLDINTVIEQLLPNKEQIPLIIFGHSLGGSLATAVEPQNCKLQGIVLIDISENVALQSLPNMQIYLKKKPKVVNGPEAYAEWLIRTNQLLRKESACIQAQNLVSEGKVITDLSKSEKYWEQWFKGMNERWINRQVWKMLLVSSMNKLDKDFEIAHMQGKMNVDVIRNCIHNLHEDSPLDFLQVTTRFLRRLHLSDKLFDREFDFKKPMPEDEKEMTAEEINTILK</sequence>
<evidence type="ECO:0000256" key="3">
    <source>
        <dbReference type="ARBA" id="ARBA00022801"/>
    </source>
</evidence>
<dbReference type="InterPro" id="IPR029058">
    <property type="entry name" value="AB_hydrolase_fold"/>
</dbReference>
<gene>
    <name evidence="9" type="ORF">SS50377_14783</name>
    <name evidence="10" type="ORF">SS50377_20155</name>
</gene>
<dbReference type="Proteomes" id="UP000018208">
    <property type="component" value="Unassembled WGS sequence"/>
</dbReference>
<dbReference type="SUPFAM" id="SSF53474">
    <property type="entry name" value="alpha/beta-Hydrolases"/>
    <property type="match status" value="1"/>
</dbReference>
<dbReference type="VEuPathDB" id="GiardiaDB:SS50377_20155"/>
<evidence type="ECO:0000256" key="7">
    <source>
        <dbReference type="SAM" id="MobiDB-lite"/>
    </source>
</evidence>
<comment type="similarity">
    <text evidence="1 5">Belongs to the AB hydrolase superfamily.</text>
</comment>
<evidence type="ECO:0000313" key="11">
    <source>
        <dbReference type="Proteomes" id="UP000018208"/>
    </source>
</evidence>
<dbReference type="InterPro" id="IPR016812">
    <property type="entry name" value="PPase_methylesterase_euk"/>
</dbReference>
<evidence type="ECO:0000256" key="4">
    <source>
        <dbReference type="ARBA" id="ARBA00049203"/>
    </source>
</evidence>
<proteinExistence type="inferred from homology"/>
<protein>
    <recommendedName>
        <fullName evidence="5">Protein phosphatase methylesterase 1</fullName>
        <shortName evidence="5">PME-1</shortName>
        <ecNumber evidence="5">3.1.1.-</ecNumber>
    </recommendedName>
</protein>
<evidence type="ECO:0000256" key="5">
    <source>
        <dbReference type="PIRNR" id="PIRNR022950"/>
    </source>
</evidence>
<feature type="domain" description="AB hydrolase-1" evidence="8">
    <location>
        <begin position="68"/>
        <end position="294"/>
    </location>
</feature>
<evidence type="ECO:0000256" key="2">
    <source>
        <dbReference type="ARBA" id="ARBA00022487"/>
    </source>
</evidence>
<reference evidence="10" key="2">
    <citation type="submission" date="2020-12" db="EMBL/GenBank/DDBJ databases">
        <title>New Spironucleus salmonicida genome in near-complete chromosomes.</title>
        <authorList>
            <person name="Xu F."/>
            <person name="Kurt Z."/>
            <person name="Jimenez-Gonzalez A."/>
            <person name="Astvaldsson A."/>
            <person name="Andersson J.O."/>
            <person name="Svard S.G."/>
        </authorList>
    </citation>
    <scope>NUCLEOTIDE SEQUENCE</scope>
    <source>
        <strain evidence="10">ATCC 50377</strain>
    </source>
</reference>
<dbReference type="EMBL" id="AUWU02000001">
    <property type="protein sequence ID" value="KAH0576809.1"/>
    <property type="molecule type" value="Genomic_DNA"/>
</dbReference>
<dbReference type="PANTHER" id="PTHR14189:SF0">
    <property type="entry name" value="PROTEIN PHOSPHATASE METHYLESTERASE 1"/>
    <property type="match status" value="1"/>
</dbReference>
<dbReference type="Gene3D" id="3.40.50.1820">
    <property type="entry name" value="alpha/beta hydrolase"/>
    <property type="match status" value="1"/>
</dbReference>
<reference evidence="9 10" key="1">
    <citation type="journal article" date="2014" name="PLoS Genet.">
        <title>The Genome of Spironucleus salmonicida Highlights a Fish Pathogen Adapted to Fluctuating Environments.</title>
        <authorList>
            <person name="Xu F."/>
            <person name="Jerlstrom-Hultqvist J."/>
            <person name="Einarsson E."/>
            <person name="Astvaldsson A."/>
            <person name="Svard S.G."/>
            <person name="Andersson J.O."/>
        </authorList>
    </citation>
    <scope>NUCLEOTIDE SEQUENCE</scope>
    <source>
        <strain evidence="10">ATCC 50377</strain>
    </source>
</reference>
<keyword evidence="11" id="KW-1185">Reference proteome</keyword>
<feature type="active site" evidence="6">
    <location>
        <position position="140"/>
    </location>
</feature>
<evidence type="ECO:0000259" key="8">
    <source>
        <dbReference type="Pfam" id="PF12697"/>
    </source>
</evidence>
<dbReference type="GO" id="GO:0051723">
    <property type="term" value="F:protein methylesterase activity"/>
    <property type="evidence" value="ECO:0007669"/>
    <property type="project" value="UniProtKB-EC"/>
</dbReference>
<dbReference type="InterPro" id="IPR000073">
    <property type="entry name" value="AB_hydrolase_1"/>
</dbReference>
<evidence type="ECO:0000313" key="10">
    <source>
        <dbReference type="EMBL" id="KAH0576809.1"/>
    </source>
</evidence>
<dbReference type="EC" id="3.1.1.-" evidence="5"/>
<accession>V6LNC1</accession>
<dbReference type="PANTHER" id="PTHR14189">
    <property type="entry name" value="PROTEIN PHOSPHATASE METHYLESTERASE-1 RELATED"/>
    <property type="match status" value="1"/>
</dbReference>
<comment type="function">
    <text evidence="5">Demethylates proteins that have been reversibly carboxymethylated.</text>
</comment>
<dbReference type="AlphaFoldDB" id="V6LNC1"/>
<feature type="active site" evidence="6">
    <location>
        <position position="284"/>
    </location>
</feature>
<organism evidence="9">
    <name type="scientific">Spironucleus salmonicida</name>
    <dbReference type="NCBI Taxonomy" id="348837"/>
    <lineage>
        <taxon>Eukaryota</taxon>
        <taxon>Metamonada</taxon>
        <taxon>Diplomonadida</taxon>
        <taxon>Hexamitidae</taxon>
        <taxon>Hexamitinae</taxon>
        <taxon>Spironucleus</taxon>
    </lineage>
</organism>
<dbReference type="OrthoDB" id="194865at2759"/>